<feature type="compositionally biased region" description="Basic and acidic residues" evidence="5">
    <location>
        <begin position="538"/>
        <end position="550"/>
    </location>
</feature>
<name>A0A210Q2M6_MIZYE</name>
<evidence type="ECO:0000256" key="2">
    <source>
        <dbReference type="ARBA" id="ARBA00022771"/>
    </source>
</evidence>
<feature type="region of interest" description="Disordered" evidence="5">
    <location>
        <begin position="591"/>
        <end position="684"/>
    </location>
</feature>
<organism evidence="8 9">
    <name type="scientific">Mizuhopecten yessoensis</name>
    <name type="common">Japanese scallop</name>
    <name type="synonym">Patinopecten yessoensis</name>
    <dbReference type="NCBI Taxonomy" id="6573"/>
    <lineage>
        <taxon>Eukaryota</taxon>
        <taxon>Metazoa</taxon>
        <taxon>Spiralia</taxon>
        <taxon>Lophotrochozoa</taxon>
        <taxon>Mollusca</taxon>
        <taxon>Bivalvia</taxon>
        <taxon>Autobranchia</taxon>
        <taxon>Pteriomorphia</taxon>
        <taxon>Pectinida</taxon>
        <taxon>Pectinoidea</taxon>
        <taxon>Pectinidae</taxon>
        <taxon>Mizuhopecten</taxon>
    </lineage>
</organism>
<feature type="compositionally biased region" description="Basic residues" evidence="5">
    <location>
        <begin position="485"/>
        <end position="505"/>
    </location>
</feature>
<evidence type="ECO:0000313" key="9">
    <source>
        <dbReference type="Proteomes" id="UP000242188"/>
    </source>
</evidence>
<dbReference type="PROSITE" id="PS00972">
    <property type="entry name" value="USP_1"/>
    <property type="match status" value="1"/>
</dbReference>
<comment type="caution">
    <text evidence="8">The sequence shown here is derived from an EMBL/GenBank/DDBJ whole genome shotgun (WGS) entry which is preliminary data.</text>
</comment>
<feature type="region of interest" description="Disordered" evidence="5">
    <location>
        <begin position="70"/>
        <end position="96"/>
    </location>
</feature>
<dbReference type="STRING" id="6573.A0A210Q2M6"/>
<dbReference type="Gene3D" id="3.30.40.10">
    <property type="entry name" value="Zinc/RING finger domain, C3HC4 (zinc finger)"/>
    <property type="match status" value="1"/>
</dbReference>
<proteinExistence type="predicted"/>
<dbReference type="InterPro" id="IPR001607">
    <property type="entry name" value="Znf_UBP"/>
</dbReference>
<dbReference type="PROSITE" id="PS50235">
    <property type="entry name" value="USP_3"/>
    <property type="match status" value="1"/>
</dbReference>
<keyword evidence="2 4" id="KW-0863">Zinc-finger</keyword>
<feature type="region of interest" description="Disordered" evidence="5">
    <location>
        <begin position="1"/>
        <end position="34"/>
    </location>
</feature>
<feature type="compositionally biased region" description="Acidic residues" evidence="5">
    <location>
        <begin position="271"/>
        <end position="281"/>
    </location>
</feature>
<keyword evidence="9" id="KW-1185">Reference proteome</keyword>
<evidence type="ECO:0000256" key="3">
    <source>
        <dbReference type="ARBA" id="ARBA00022833"/>
    </source>
</evidence>
<feature type="region of interest" description="Disordered" evidence="5">
    <location>
        <begin position="261"/>
        <end position="288"/>
    </location>
</feature>
<keyword evidence="8" id="KW-0378">Hydrolase</keyword>
<dbReference type="Gene3D" id="3.90.70.10">
    <property type="entry name" value="Cysteine proteinases"/>
    <property type="match status" value="2"/>
</dbReference>
<evidence type="ECO:0000256" key="4">
    <source>
        <dbReference type="PROSITE-ProRule" id="PRU00502"/>
    </source>
</evidence>
<dbReference type="CDD" id="cd02667">
    <property type="entry name" value="Peptidase_C19K"/>
    <property type="match status" value="1"/>
</dbReference>
<dbReference type="PANTHER" id="PTHR24006:SF781">
    <property type="entry name" value="LD34905P"/>
    <property type="match status" value="1"/>
</dbReference>
<evidence type="ECO:0000256" key="5">
    <source>
        <dbReference type="SAM" id="MobiDB-lite"/>
    </source>
</evidence>
<dbReference type="InterPro" id="IPR001394">
    <property type="entry name" value="Peptidase_C19_UCH"/>
</dbReference>
<dbReference type="GO" id="GO:0008270">
    <property type="term" value="F:zinc ion binding"/>
    <property type="evidence" value="ECO:0007669"/>
    <property type="project" value="UniProtKB-KW"/>
</dbReference>
<gene>
    <name evidence="8" type="ORF">KP79_PYT01973</name>
</gene>
<dbReference type="EMBL" id="NEDP02005182">
    <property type="protein sequence ID" value="OWF43003.1"/>
    <property type="molecule type" value="Genomic_DNA"/>
</dbReference>
<keyword evidence="3" id="KW-0862">Zinc</keyword>
<keyword evidence="1" id="KW-0479">Metal-binding</keyword>
<dbReference type="InterPro" id="IPR038765">
    <property type="entry name" value="Papain-like_cys_pep_sf"/>
</dbReference>
<dbReference type="SUPFAM" id="SSF57850">
    <property type="entry name" value="RING/U-box"/>
    <property type="match status" value="1"/>
</dbReference>
<evidence type="ECO:0000256" key="1">
    <source>
        <dbReference type="ARBA" id="ARBA00022723"/>
    </source>
</evidence>
<dbReference type="GO" id="GO:0005634">
    <property type="term" value="C:nucleus"/>
    <property type="evidence" value="ECO:0007669"/>
    <property type="project" value="TreeGrafter"/>
</dbReference>
<feature type="domain" description="USP" evidence="6">
    <location>
        <begin position="224"/>
        <end position="1106"/>
    </location>
</feature>
<evidence type="ECO:0000313" key="8">
    <source>
        <dbReference type="EMBL" id="OWF43003.1"/>
    </source>
</evidence>
<dbReference type="GO" id="GO:0004843">
    <property type="term" value="F:cysteine-type deubiquitinase activity"/>
    <property type="evidence" value="ECO:0007669"/>
    <property type="project" value="InterPro"/>
</dbReference>
<feature type="region of interest" description="Disordered" evidence="5">
    <location>
        <begin position="443"/>
        <end position="574"/>
    </location>
</feature>
<dbReference type="Pfam" id="PF00443">
    <property type="entry name" value="UCH"/>
    <property type="match status" value="1"/>
</dbReference>
<dbReference type="OrthoDB" id="2020758at2759"/>
<sequence>MRVLETEATQSYNMGKNRKHKMRKAKEASDSSDDGCASLPVCNHINMAVNLAAMKKGLTKQVYGECASCSKDSSTGRKPGQGETLDQASAPHQEESLIGDQEPTLWVCLQCGHQGCDRNSRDKHGLKHYETPRSSCHCLVINSTTWTCWCYKCDDDIPLERSKRLQECMEFLRKQAGLPQPELVKRVTQEAAAAVDGSEQVVKDTNTRPLTPKTSAPGLCHKIKGLSNLGNTCFFNAVLQNMTQTQCFESCLLERGKKGRSVSISGKSDTDDSSTGEESDGEPPPVKELPHIAVSLGEAGPLTQSLSHFLQEMNNNTSNRTSTVNPNALFSQVCKKAQRFRGYQQQDSHELLRYLLDSMKTEEVKRRQAAILKFFKLSENINPKKVDEETRYRVREYGRQGKHTFVDAVFGGNLISTVICEECSYISQIFEPFLDISLPITEEKPQRPNQVPGGRKKEAADTEVPEDSPAIGVDGFAFKGDKNGKHISKKEKRQAKKDAKRRSKVSKNQVLPMTGGNIPSVEEGDGPGEGAEPETAEGELRKEEEAQKETVDEDGNSSNRDDPSDADVEDNLESDINRFASLSVSFGEKCVAEEDEGAVGGDEDNETFPSGCVVESSMQESGGAGNLSESSGTCKGSQGAESSTGAGSMSGSTSTIKQGQDSAEEELGQDQCRHNNIGDGKELGHNRGSNGHICKEEGNGCGQCDSGVDFNGQASDSNRDISGDGEVKQSASLCNGELVNRTCDNCNVEMVRKSISDTHIMNGHVSNCGMLSKEEPGLCNGTSTDTSVLTDKLDKLQDDHGEETRGTHNTTSRNTCDHHSLPKSRSVECLGSSMEGGRNSPKPSHSAGTLDSVQKKACLCRQASKHSKRKEAKAKSTLTLGHRYQPSSRECSIMSCLHQFTSAELLTGNNRFGCAQCTRIKNKQYPNKEKKDKQYSIASKQYLIFTPPPILTLHLKRFEQVGYSSRKVNRHVDFPFVLDLAPYCSSLCQGIKPGQQKILYALYGVVEHSGRLNAGHYTAYVKVRPNVGLTNTFLLSGFPSRREYIQRYMENLSNSMPLEREEAIDVLEEKLVPPGRWYHISDSRVTEATESTVQRAQAYLLFYERIY</sequence>
<dbReference type="Pfam" id="PF02148">
    <property type="entry name" value="zf-UBP"/>
    <property type="match status" value="1"/>
</dbReference>
<dbReference type="Proteomes" id="UP000242188">
    <property type="component" value="Unassembled WGS sequence"/>
</dbReference>
<feature type="compositionally biased region" description="Acidic residues" evidence="5">
    <location>
        <begin position="593"/>
        <end position="606"/>
    </location>
</feature>
<evidence type="ECO:0000259" key="6">
    <source>
        <dbReference type="PROSITE" id="PS50235"/>
    </source>
</evidence>
<feature type="compositionally biased region" description="Acidic residues" evidence="5">
    <location>
        <begin position="564"/>
        <end position="573"/>
    </location>
</feature>
<feature type="region of interest" description="Disordered" evidence="5">
    <location>
        <begin position="797"/>
        <end position="850"/>
    </location>
</feature>
<dbReference type="PANTHER" id="PTHR24006">
    <property type="entry name" value="UBIQUITIN CARBOXYL-TERMINAL HYDROLASE"/>
    <property type="match status" value="1"/>
</dbReference>
<feature type="compositionally biased region" description="Low complexity" evidence="5">
    <location>
        <begin position="642"/>
        <end position="655"/>
    </location>
</feature>
<dbReference type="PROSITE" id="PS50271">
    <property type="entry name" value="ZF_UBP"/>
    <property type="match status" value="1"/>
</dbReference>
<dbReference type="InterPro" id="IPR013083">
    <property type="entry name" value="Znf_RING/FYVE/PHD"/>
</dbReference>
<dbReference type="InterPro" id="IPR028889">
    <property type="entry name" value="USP"/>
</dbReference>
<feature type="compositionally biased region" description="Polar residues" evidence="5">
    <location>
        <begin position="841"/>
        <end position="850"/>
    </location>
</feature>
<reference evidence="8 9" key="1">
    <citation type="journal article" date="2017" name="Nat. Ecol. Evol.">
        <title>Scallop genome provides insights into evolution of bilaterian karyotype and development.</title>
        <authorList>
            <person name="Wang S."/>
            <person name="Zhang J."/>
            <person name="Jiao W."/>
            <person name="Li J."/>
            <person name="Xun X."/>
            <person name="Sun Y."/>
            <person name="Guo X."/>
            <person name="Huan P."/>
            <person name="Dong B."/>
            <person name="Zhang L."/>
            <person name="Hu X."/>
            <person name="Sun X."/>
            <person name="Wang J."/>
            <person name="Zhao C."/>
            <person name="Wang Y."/>
            <person name="Wang D."/>
            <person name="Huang X."/>
            <person name="Wang R."/>
            <person name="Lv J."/>
            <person name="Li Y."/>
            <person name="Zhang Z."/>
            <person name="Liu B."/>
            <person name="Lu W."/>
            <person name="Hui Y."/>
            <person name="Liang J."/>
            <person name="Zhou Z."/>
            <person name="Hou R."/>
            <person name="Li X."/>
            <person name="Liu Y."/>
            <person name="Li H."/>
            <person name="Ning X."/>
            <person name="Lin Y."/>
            <person name="Zhao L."/>
            <person name="Xing Q."/>
            <person name="Dou J."/>
            <person name="Li Y."/>
            <person name="Mao J."/>
            <person name="Guo H."/>
            <person name="Dou H."/>
            <person name="Li T."/>
            <person name="Mu C."/>
            <person name="Jiang W."/>
            <person name="Fu Q."/>
            <person name="Fu X."/>
            <person name="Miao Y."/>
            <person name="Liu J."/>
            <person name="Yu Q."/>
            <person name="Li R."/>
            <person name="Liao H."/>
            <person name="Li X."/>
            <person name="Kong Y."/>
            <person name="Jiang Z."/>
            <person name="Chourrout D."/>
            <person name="Li R."/>
            <person name="Bao Z."/>
        </authorList>
    </citation>
    <scope>NUCLEOTIDE SEQUENCE [LARGE SCALE GENOMIC DNA]</scope>
    <source>
        <strain evidence="8 9">PY_sf001</strain>
    </source>
</reference>
<dbReference type="InterPro" id="IPR018200">
    <property type="entry name" value="USP_CS"/>
</dbReference>
<feature type="compositionally biased region" description="Acidic residues" evidence="5">
    <location>
        <begin position="522"/>
        <end position="537"/>
    </location>
</feature>
<dbReference type="GO" id="GO:0016579">
    <property type="term" value="P:protein deubiquitination"/>
    <property type="evidence" value="ECO:0007669"/>
    <property type="project" value="InterPro"/>
</dbReference>
<dbReference type="PROSITE" id="PS00973">
    <property type="entry name" value="USP_2"/>
    <property type="match status" value="1"/>
</dbReference>
<feature type="compositionally biased region" description="Polar residues" evidence="5">
    <location>
        <begin position="627"/>
        <end position="641"/>
    </location>
</feature>
<evidence type="ECO:0000259" key="7">
    <source>
        <dbReference type="PROSITE" id="PS50271"/>
    </source>
</evidence>
<protein>
    <submittedName>
        <fullName evidence="8">Ubiquitin carboxyl-terminal hydrolase 16</fullName>
    </submittedName>
</protein>
<feature type="domain" description="UBP-type" evidence="7">
    <location>
        <begin position="40"/>
        <end position="176"/>
    </location>
</feature>
<dbReference type="GO" id="GO:0005829">
    <property type="term" value="C:cytosol"/>
    <property type="evidence" value="ECO:0007669"/>
    <property type="project" value="TreeGrafter"/>
</dbReference>
<feature type="compositionally biased region" description="Basic and acidic residues" evidence="5">
    <location>
        <begin position="797"/>
        <end position="806"/>
    </location>
</feature>
<dbReference type="InterPro" id="IPR050164">
    <property type="entry name" value="Peptidase_C19"/>
</dbReference>
<accession>A0A210Q2M6</accession>
<dbReference type="AlphaFoldDB" id="A0A210Q2M6"/>
<dbReference type="SUPFAM" id="SSF54001">
    <property type="entry name" value="Cysteine proteinases"/>
    <property type="match status" value="1"/>
</dbReference>